<dbReference type="Proteomes" id="UP000531761">
    <property type="component" value="Unassembled WGS sequence"/>
</dbReference>
<dbReference type="EMBL" id="JABUPJ010000022">
    <property type="protein sequence ID" value="NYQ40362.1"/>
    <property type="molecule type" value="Genomic_DNA"/>
</dbReference>
<evidence type="ECO:0000313" key="6">
    <source>
        <dbReference type="EMBL" id="MBB2468066.1"/>
    </source>
</evidence>
<reference evidence="11 33" key="9">
    <citation type="journal article" date="2020" name="J. Appl. Microbiol.">
        <title>Genetic characterization of Shigatoxigenic and enteropathogenic Escherichia coli O80:H2 from diarrheic and septicemic calves and relatedness to human Shigatoxigenic E. coli O80:H2.</title>
        <authorList>
            <person name="Habets A."/>
            <person name="Crombe F."/>
            <person name="Nakamura K."/>
            <person name="Guerin V."/>
            <person name="De Rauw K."/>
            <person name="Pierard D."/>
            <person name="Saulmont M."/>
            <person name="Hayashi T."/>
            <person name="Mainil J.G."/>
            <person name="Thiry D."/>
        </authorList>
    </citation>
    <scope>NUCLEOTIDE SEQUENCE [LARGE SCALE GENOMIC DNA]</scope>
    <source>
        <strain evidence="12">EH3306</strain>
        <strain evidence="11 33">EH3307</strain>
    </source>
</reference>
<evidence type="ECO:0000313" key="20">
    <source>
        <dbReference type="EMBL" id="TXT02368.1"/>
    </source>
</evidence>
<dbReference type="Proteomes" id="UP000253687">
    <property type="component" value="Unassembled WGS sequence"/>
</dbReference>
<reference evidence="7 28" key="4">
    <citation type="journal article" date="2019" name="Environ. Health Perspect.">
        <title>Inter-host Transmission of Carbapenemase-Producing Escherichia coli among Humans and Backyard Animals.</title>
        <authorList>
            <person name="Li J."/>
            <person name="Bi Z."/>
            <person name="Ma S."/>
            <person name="Chen B."/>
            <person name="Cai C."/>
            <person name="He J."/>
            <person name="Schwarz S."/>
            <person name="Sun C."/>
            <person name="Zhou Y."/>
            <person name="Yin J."/>
            <person name="Hulth A."/>
            <person name="Wang Y."/>
            <person name="Shen Z."/>
            <person name="Wang S."/>
            <person name="Wu C."/>
            <person name="Nilsson L.E."/>
            <person name="Walsh T.R."/>
            <person name="Borjesson S."/>
            <person name="Shen J."/>
            <person name="Sun Q."/>
            <person name="Wang Y."/>
        </authorList>
    </citation>
    <scope>NUCLEOTIDE SEQUENCE [LARGE SCALE GENOMIC DNA]</scope>
    <source>
        <strain evidence="7 28">A016f</strain>
    </source>
</reference>
<evidence type="ECO:0000313" key="35">
    <source>
        <dbReference type="Proteomes" id="UP000531813"/>
    </source>
</evidence>
<evidence type="ECO:0000313" key="12">
    <source>
        <dbReference type="EMBL" id="NYQ40362.1"/>
    </source>
</evidence>
<dbReference type="EMBL" id="QOGZ01000015">
    <property type="protein sequence ID" value="RDA37736.1"/>
    <property type="molecule type" value="Genomic_DNA"/>
</dbReference>
<dbReference type="EMBL" id="CP063369">
    <property type="protein sequence ID" value="QOY33048.1"/>
    <property type="molecule type" value="Genomic_DNA"/>
</dbReference>
<evidence type="ECO:0000313" key="4">
    <source>
        <dbReference type="EMBL" id="EFH5892688.1"/>
    </source>
</evidence>
<dbReference type="Proteomes" id="UP000359125">
    <property type="component" value="Unassembled WGS sequence"/>
</dbReference>
<evidence type="ECO:0000313" key="36">
    <source>
        <dbReference type="Proteomes" id="UP000532204"/>
    </source>
</evidence>
<evidence type="ECO:0000313" key="11">
    <source>
        <dbReference type="EMBL" id="NYP86767.1"/>
    </source>
</evidence>
<accession>A0A024L4H3</accession>
<evidence type="ECO:0000313" key="19">
    <source>
        <dbReference type="EMBL" id="STN25867.1"/>
    </source>
</evidence>
<dbReference type="Proteomes" id="UP000540485">
    <property type="component" value="Unassembled WGS sequence"/>
</dbReference>
<dbReference type="SUPFAM" id="SSF49401">
    <property type="entry name" value="Bacterial adhesins"/>
    <property type="match status" value="1"/>
</dbReference>
<dbReference type="Proteomes" id="UP000531813">
    <property type="component" value="Unassembled WGS sequence"/>
</dbReference>
<reference evidence="3 36" key="5">
    <citation type="submission" date="2019-05" db="EMBL/GenBank/DDBJ databases">
        <authorList>
            <consortium name="NARMS: The National Antimicrobial Resistance Monitoring System"/>
        </authorList>
    </citation>
    <scope>NUCLEOTIDE SEQUENCE [LARGE SCALE GENOMIC DNA]</scope>
    <source>
        <strain evidence="3 36">CVM N18EC122</strain>
    </source>
</reference>
<dbReference type="EMBL" id="WTQQ01000428">
    <property type="protein sequence ID" value="MWR90422.1"/>
    <property type="molecule type" value="Genomic_DNA"/>
</dbReference>
<evidence type="ECO:0000313" key="5">
    <source>
        <dbReference type="EMBL" id="MBA6240335.1"/>
    </source>
</evidence>
<organism evidence="3 36">
    <name type="scientific">Escherichia coli</name>
    <dbReference type="NCBI Taxonomy" id="562"/>
    <lineage>
        <taxon>Bacteria</taxon>
        <taxon>Pseudomonadati</taxon>
        <taxon>Pseudomonadota</taxon>
        <taxon>Gammaproteobacteria</taxon>
        <taxon>Enterobacterales</taxon>
        <taxon>Enterobacteriaceae</taxon>
        <taxon>Escherichia</taxon>
    </lineage>
</organism>
<dbReference type="EMBL" id="UASD01000008">
    <property type="protein sequence ID" value="SPX11231.1"/>
    <property type="molecule type" value="Genomic_DNA"/>
</dbReference>
<evidence type="ECO:0000313" key="16">
    <source>
        <dbReference type="EMBL" id="RRD68892.1"/>
    </source>
</evidence>
<reference evidence="10 31" key="10">
    <citation type="submission" date="2020-02" db="EMBL/GenBank/DDBJ databases">
        <authorList>
            <person name="Subbiah M."/>
            <person name="Call D."/>
        </authorList>
    </citation>
    <scope>NUCLEOTIDE SEQUENCE [LARGE SCALE GENOMIC DNA]</scope>
    <source>
        <strain evidence="10 31">8375wC2</strain>
    </source>
</reference>
<gene>
    <name evidence="17" type="primary">smfA</name>
    <name evidence="15" type="ORF">DTL43_14430</name>
    <name evidence="3" type="ORF">E6D34_07290</name>
    <name evidence="16" type="ORF">EIA08_28040</name>
    <name evidence="7" type="ORF">EIZ93_28580</name>
    <name evidence="14" type="ORF">FOI11_009980</name>
    <name evidence="5" type="ORF">FOI11_10065</name>
    <name evidence="20" type="ORF">FWK02_07560</name>
    <name evidence="10" type="ORF">G3V95_16605</name>
    <name evidence="12" type="ORF">G4A38_17465</name>
    <name evidence="11" type="ORF">G4A47_16395</name>
    <name evidence="4" type="ORF">GOP25_10605</name>
    <name evidence="9" type="ORF">GP944_27070</name>
    <name evidence="8" type="ORF">GP979_19325</name>
    <name evidence="6" type="ORF">HEP30_018455</name>
    <name evidence="13" type="ORF">HV109_16665</name>
    <name evidence="19" type="ORF">NCTC13148_06283</name>
    <name evidence="17" type="ORF">NCTC9073_02557</name>
    <name evidence="21" type="ORF">QDW62_18780</name>
    <name evidence="18" type="ORF">SAMEA3752557_02419</name>
</gene>
<evidence type="ECO:0000256" key="1">
    <source>
        <dbReference type="SAM" id="SignalP"/>
    </source>
</evidence>
<dbReference type="Proteomes" id="UP000469708">
    <property type="component" value="Unassembled WGS sequence"/>
</dbReference>
<reference evidence="5 37" key="12">
    <citation type="submission" date="2020-07" db="EMBL/GenBank/DDBJ databases">
        <title>Analysis of Genomes of Bacterial Isolates from Lameness Outbreaks in Broilers.</title>
        <authorList>
            <person name="Ekesi N.S."/>
            <person name="Alrubaye A."/>
            <person name="Rhoads D."/>
        </authorList>
    </citation>
    <scope>NUCLEOTIDE SEQUENCE [LARGE SCALE GENOMIC DNA]</scope>
    <source>
        <strain evidence="5 37">1409</strain>
    </source>
</reference>
<dbReference type="Proteomes" id="UP000581425">
    <property type="component" value="Unassembled WGS sequence"/>
</dbReference>
<evidence type="ECO:0000313" key="28">
    <source>
        <dbReference type="Proteomes" id="UP000359125"/>
    </source>
</evidence>
<evidence type="ECO:0000313" key="14">
    <source>
        <dbReference type="EMBL" id="QOY33048.1"/>
    </source>
</evidence>
<dbReference type="Proteomes" id="UP000517067">
    <property type="component" value="Unassembled WGS sequence"/>
</dbReference>
<evidence type="ECO:0000313" key="22">
    <source>
        <dbReference type="Proteomes" id="UP000250671"/>
    </source>
</evidence>
<evidence type="ECO:0000313" key="21">
    <source>
        <dbReference type="EMBL" id="WHI00736.1"/>
    </source>
</evidence>
<dbReference type="SMR" id="A0A024L4H3"/>
<dbReference type="EMBL" id="UGET01000006">
    <property type="protein sequence ID" value="STN25867.1"/>
    <property type="molecule type" value="Genomic_DNA"/>
</dbReference>
<dbReference type="Gene3D" id="2.60.40.1090">
    <property type="entry name" value="Fimbrial-type adhesion domain"/>
    <property type="match status" value="1"/>
</dbReference>
<evidence type="ECO:0000313" key="23">
    <source>
        <dbReference type="Proteomes" id="UP000250780"/>
    </source>
</evidence>
<feature type="signal peptide" evidence="1">
    <location>
        <begin position="1"/>
        <end position="23"/>
    </location>
</feature>
<dbReference type="EMBL" id="RQTU01000162">
    <property type="protein sequence ID" value="RRD68892.1"/>
    <property type="molecule type" value="Genomic_DNA"/>
</dbReference>
<dbReference type="InterPro" id="IPR008966">
    <property type="entry name" value="Adhesion_dom_sf"/>
</dbReference>
<reference evidence="13 32" key="11">
    <citation type="submission" date="2020-06" db="EMBL/GenBank/DDBJ databases">
        <title>REHAB project genomes.</title>
        <authorList>
            <person name="Shaw L.P."/>
        </authorList>
    </citation>
    <scope>NUCLEOTIDE SEQUENCE [LARGE SCALE GENOMIC DNA]</scope>
    <source>
        <strain evidence="13 32">RHBSTW-00177</strain>
    </source>
</reference>
<dbReference type="PANTHER" id="PTHR33420">
    <property type="entry name" value="FIMBRIAL SUBUNIT ELFA-RELATED"/>
    <property type="match status" value="1"/>
</dbReference>
<dbReference type="Proteomes" id="UP000441160">
    <property type="component" value="Unassembled WGS sequence"/>
</dbReference>
<dbReference type="GO" id="GO:0009289">
    <property type="term" value="C:pilus"/>
    <property type="evidence" value="ECO:0007669"/>
    <property type="project" value="InterPro"/>
</dbReference>
<evidence type="ECO:0000313" key="10">
    <source>
        <dbReference type="EMBL" id="NEM87100.1"/>
    </source>
</evidence>
<reference evidence="20 27" key="6">
    <citation type="submission" date="2019-08" db="EMBL/GenBank/DDBJ databases">
        <title>Whole genome analysis of cultivated E. coli strains isolated from CD patients and healthy donors.</title>
        <authorList>
            <person name="Siniagina M.N."/>
            <person name="Markelova M.I."/>
            <person name="Laikov A.V."/>
            <person name="Boulygina E.A."/>
            <person name="Khusnutdinova D.R."/>
            <person name="Kharchenko A."/>
            <person name="Grigoryeva T.V."/>
        </authorList>
    </citation>
    <scope>NUCLEOTIDE SEQUENCE [LARGE SCALE GENOMIC DNA]</scope>
    <source>
        <strain evidence="20 27">3_77_5</strain>
    </source>
</reference>
<reference evidence="15 24" key="2">
    <citation type="submission" date="2018-07" db="EMBL/GenBank/DDBJ databases">
        <title>Whole Genome Sequence Analysis of Avian Pathogenic E. coli - An Australian Perspective.</title>
        <authorList>
            <person name="Cummins M.L."/>
            <person name="Reid C.J."/>
            <person name="Roy Chowdhury P."/>
            <person name="Bushell R."/>
            <person name="Esbert N."/>
            <person name="Tivendale K.A."/>
            <person name="Noormohammadi A.H."/>
            <person name="Islam S."/>
            <person name="Marenda M.S."/>
            <person name="Browning G.F."/>
            <person name="Markham P.F."/>
            <person name="Djordjevic S.P."/>
        </authorList>
    </citation>
    <scope>NUCLEOTIDE SEQUENCE [LARGE SCALE GENOMIC DNA]</scope>
    <source>
        <strain evidence="15 24">AVC211</strain>
    </source>
</reference>
<sequence length="188" mass="19898">MFKGQKTLTALAISLLFTAPVYAADEGSGEIHFKGEVIEAPCEIHQDDIDKEVELGQVTTSHINQSHHSDAVAVDLRLVNCDLENSSNGSGGKISKVAVTFDSSAKTTGADPILNNTSTGEATGVGVRLMNKDQSNIVLGTATPDIDLAPTSSEQTLNFFAWMEQIDQATPVTPGAVTANATYVLDYK</sequence>
<evidence type="ECO:0000313" key="7">
    <source>
        <dbReference type="EMBL" id="MQK28066.1"/>
    </source>
</evidence>
<dbReference type="EMBL" id="AASWIS010000009">
    <property type="protein sequence ID" value="EFH5892688.1"/>
    <property type="molecule type" value="Genomic_DNA"/>
</dbReference>
<dbReference type="PANTHER" id="PTHR33420:SF11">
    <property type="entry name" value="FIMBRIAL-LIKE PROTEIN"/>
    <property type="match status" value="1"/>
</dbReference>
<dbReference type="EMBL" id="CP122634">
    <property type="protein sequence ID" value="WHI00736.1"/>
    <property type="molecule type" value="Genomic_DNA"/>
</dbReference>
<dbReference type="EMBL" id="VSBS01000181">
    <property type="protein sequence ID" value="TXT02368.1"/>
    <property type="molecule type" value="Genomic_DNA"/>
</dbReference>
<evidence type="ECO:0000313" key="37">
    <source>
        <dbReference type="Proteomes" id="UP000581425"/>
    </source>
</evidence>
<dbReference type="EMBL" id="JACGTG010000001">
    <property type="protein sequence ID" value="MBA6240335.1"/>
    <property type="molecule type" value="Genomic_DNA"/>
</dbReference>
<dbReference type="EMBL" id="JABUPU010000022">
    <property type="protein sequence ID" value="NYP86767.1"/>
    <property type="molecule type" value="Genomic_DNA"/>
</dbReference>
<evidence type="ECO:0000313" key="8">
    <source>
        <dbReference type="EMBL" id="MWR90422.1"/>
    </source>
</evidence>
<dbReference type="EMBL" id="CP056794">
    <property type="protein sequence ID" value="QLY98120.1"/>
    <property type="molecule type" value="Genomic_DNA"/>
</dbReference>
<reference evidence="6 34" key="13">
    <citation type="submission" date="2020-08" db="EMBL/GenBank/DDBJ databases">
        <title>Draft genome sequences of isolates of diverse host origin from the E. coli Reference Center.</title>
        <authorList>
            <person name="Lacher D.W."/>
            <person name="Mammel M.K."/>
            <person name="Gangiredla J."/>
            <person name="Gebru S.T."/>
            <person name="Barnaba T.J."/>
            <person name="Majowicz S.A."/>
            <person name="Dudley E.G."/>
        </authorList>
    </citation>
    <scope>NUCLEOTIDE SEQUENCE [LARGE SCALE GENOMIC DNA]</scope>
    <source>
        <strain evidence="6 34">10.0349</strain>
    </source>
</reference>
<dbReference type="Pfam" id="PF00419">
    <property type="entry name" value="Fimbrial"/>
    <property type="match status" value="1"/>
</dbReference>
<reference evidence="14 37" key="14">
    <citation type="submission" date="2020-10" db="EMBL/GenBank/DDBJ databases">
        <title>Analysis of Genomes of Bacterial Isolates from Lameness Outbreaks in Broilers.</title>
        <authorList>
            <person name="Rhoads D."/>
            <person name="Ekesi N.S."/>
        </authorList>
    </citation>
    <scope>NUCLEOTIDE SEQUENCE [LARGE SCALE GENOMIC DNA]</scope>
    <source>
        <strain evidence="14 37">1409</strain>
    </source>
</reference>
<proteinExistence type="predicted"/>
<dbReference type="Proteomes" id="UP000532204">
    <property type="component" value="Unassembled WGS sequence"/>
</dbReference>
<evidence type="ECO:0000313" key="33">
    <source>
        <dbReference type="Proteomes" id="UP000517067"/>
    </source>
</evidence>
<evidence type="ECO:0000313" key="18">
    <source>
        <dbReference type="EMBL" id="SQP82185.1"/>
    </source>
</evidence>
<reference evidence="21" key="15">
    <citation type="journal article" date="2023" name="Front. Microbiol.">
        <title>Virotyping and genetic antimicrobial susceptibility testing of porcine ETEC/STEC strains and associated plasmid types.</title>
        <authorList>
            <person name="Vereecke N."/>
            <person name="Van Hoorde S."/>
            <person name="Sperling D."/>
            <person name="Theuns S."/>
            <person name="Devriendt B."/>
            <person name="Cox E."/>
        </authorList>
    </citation>
    <scope>NUCLEOTIDE SEQUENCE</scope>
    <source>
        <strain evidence="21">ETEC4085</strain>
    </source>
</reference>
<dbReference type="Proteomes" id="UP000581425">
    <property type="component" value="Chromosome"/>
</dbReference>
<evidence type="ECO:0000313" key="31">
    <source>
        <dbReference type="Proteomes" id="UP000469708"/>
    </source>
</evidence>
<evidence type="ECO:0000313" key="29">
    <source>
        <dbReference type="Proteomes" id="UP000436482"/>
    </source>
</evidence>
<evidence type="ECO:0000313" key="24">
    <source>
        <dbReference type="Proteomes" id="UP000253687"/>
    </source>
</evidence>
<evidence type="ECO:0000313" key="17">
    <source>
        <dbReference type="EMBL" id="SPX11231.1"/>
    </source>
</evidence>
<dbReference type="EMBL" id="UCZA01000013">
    <property type="protein sequence ID" value="SQP82185.1"/>
    <property type="molecule type" value="Genomic_DNA"/>
</dbReference>
<evidence type="ECO:0000313" key="13">
    <source>
        <dbReference type="EMBL" id="QLY98120.1"/>
    </source>
</evidence>
<reference evidence="4 35" key="8">
    <citation type="submission" date="2019-12" db="EMBL/GenBank/DDBJ databases">
        <authorList>
            <consortium name="GenomeTrakr network: Whole genome sequencing for foodborne pathogen traceback"/>
        </authorList>
    </citation>
    <scope>NUCLEOTIDE SEQUENCE [LARGE SCALE GENOMIC DNA]</scope>
    <source>
        <strain evidence="4 35">PSU-2243</strain>
    </source>
</reference>
<keyword evidence="1" id="KW-0732">Signal</keyword>
<dbReference type="Proteomes" id="UP000512182">
    <property type="component" value="Chromosome"/>
</dbReference>
<dbReference type="InterPro" id="IPR036937">
    <property type="entry name" value="Adhesion_dom_fimbrial_sf"/>
</dbReference>
<dbReference type="EMBL" id="AASEBA010000010">
    <property type="protein sequence ID" value="EFC9749081.1"/>
    <property type="molecule type" value="Genomic_DNA"/>
</dbReference>
<dbReference type="EMBL" id="JABWMK020000035">
    <property type="protein sequence ID" value="MBB2468066.1"/>
    <property type="molecule type" value="Genomic_DNA"/>
</dbReference>
<feature type="domain" description="Fimbrial-type adhesion" evidence="2">
    <location>
        <begin position="31"/>
        <end position="188"/>
    </location>
</feature>
<dbReference type="InterPro" id="IPR050263">
    <property type="entry name" value="Bact_Fimbrial_Adh_Pro"/>
</dbReference>
<dbReference type="GO" id="GO:0043709">
    <property type="term" value="P:cell adhesion involved in single-species biofilm formation"/>
    <property type="evidence" value="ECO:0007669"/>
    <property type="project" value="TreeGrafter"/>
</dbReference>
<accession>A0A236PIL7</accession>
<reference evidence="16 26" key="3">
    <citation type="submission" date="2018-11" db="EMBL/GenBank/DDBJ databases">
        <title>Enterobacteriaceae from Patient.</title>
        <authorList>
            <person name="Shen C."/>
            <person name="Yang Y."/>
            <person name="Tian G."/>
        </authorList>
    </citation>
    <scope>NUCLEOTIDE SEQUENCE [LARGE SCALE GENOMIC DNA]</scope>
    <source>
        <strain evidence="16 26">GBGD28</strain>
    </source>
</reference>
<evidence type="ECO:0000313" key="32">
    <source>
        <dbReference type="Proteomes" id="UP000512182"/>
    </source>
</evidence>
<evidence type="ECO:0000313" key="30">
    <source>
        <dbReference type="Proteomes" id="UP000441160"/>
    </source>
</evidence>
<dbReference type="EMBL" id="WTRX01000242">
    <property type="protein sequence ID" value="MWU34266.1"/>
    <property type="molecule type" value="Genomic_DNA"/>
</dbReference>
<dbReference type="RefSeq" id="WP_000472430.1">
    <property type="nucleotide sequence ID" value="NZ_AP019675.1"/>
</dbReference>
<evidence type="ECO:0000313" key="26">
    <source>
        <dbReference type="Proteomes" id="UP000271008"/>
    </source>
</evidence>
<protein>
    <submittedName>
        <fullName evidence="3 4">Fimbrial protein</fullName>
    </submittedName>
    <submittedName>
        <fullName evidence="17">Putative fimbrial-like adhesin protein</fullName>
    </submittedName>
</protein>
<dbReference type="InterPro" id="IPR000259">
    <property type="entry name" value="Adhesion_dom_fimbrial"/>
</dbReference>
<dbReference type="Proteomes" id="UP000250780">
    <property type="component" value="Unassembled WGS sequence"/>
</dbReference>
<dbReference type="OMA" id="SLMSNTY"/>
<evidence type="ECO:0000313" key="3">
    <source>
        <dbReference type="EMBL" id="EFC9749081.1"/>
    </source>
</evidence>
<feature type="chain" id="PRO_5015026152" evidence="1">
    <location>
        <begin position="24"/>
        <end position="188"/>
    </location>
</feature>
<dbReference type="Proteomes" id="UP000436482">
    <property type="component" value="Unassembled WGS sequence"/>
</dbReference>
<dbReference type="Proteomes" id="UP001179946">
    <property type="component" value="Chromosome"/>
</dbReference>
<evidence type="ECO:0000313" key="9">
    <source>
        <dbReference type="EMBL" id="MWU34266.1"/>
    </source>
</evidence>
<reference evidence="29 30" key="7">
    <citation type="submission" date="2019-12" db="EMBL/GenBank/DDBJ databases">
        <title>Enteriobacteria Tanzani isolates_8377-8380.</title>
        <authorList>
            <person name="Subbiah M."/>
            <person name="Call D."/>
        </authorList>
    </citation>
    <scope>NUCLEOTIDE SEQUENCE [LARGE SCALE GENOMIC DNA]</scope>
    <source>
        <strain evidence="9 30">8378wB3</strain>
        <strain evidence="8 29">8379wE6</strain>
    </source>
</reference>
<dbReference type="Proteomes" id="UP000254255">
    <property type="component" value="Unassembled WGS sequence"/>
</dbReference>
<evidence type="ECO:0000313" key="15">
    <source>
        <dbReference type="EMBL" id="RDA37736.1"/>
    </source>
</evidence>
<dbReference type="AlphaFoldDB" id="A0A024L4H3"/>
<name>A0A024L4H3_ECOLX</name>
<evidence type="ECO:0000313" key="25">
    <source>
        <dbReference type="Proteomes" id="UP000254255"/>
    </source>
</evidence>
<dbReference type="EMBL" id="RYCF01000439">
    <property type="protein sequence ID" value="MQK28066.1"/>
    <property type="molecule type" value="Genomic_DNA"/>
</dbReference>
<dbReference type="Proteomes" id="UP000250671">
    <property type="component" value="Unassembled WGS sequence"/>
</dbReference>
<reference evidence="22 23" key="1">
    <citation type="submission" date="2018-06" db="EMBL/GenBank/DDBJ databases">
        <authorList>
            <consortium name="Pathogen Informatics"/>
            <person name="Doyle S."/>
        </authorList>
    </citation>
    <scope>NUCLEOTIDE SEQUENCE [LARGE SCALE GENOMIC DNA]</scope>
    <source>
        <strain evidence="19 25">NCTC13148</strain>
        <strain evidence="17 23">NCTC9073</strain>
        <strain evidence="18 22">VREC0535</strain>
    </source>
</reference>
<evidence type="ECO:0000259" key="2">
    <source>
        <dbReference type="Pfam" id="PF00419"/>
    </source>
</evidence>
<dbReference type="Proteomes" id="UP000271008">
    <property type="component" value="Unassembled WGS sequence"/>
</dbReference>
<evidence type="ECO:0000313" key="34">
    <source>
        <dbReference type="Proteomes" id="UP000531761"/>
    </source>
</evidence>
<dbReference type="Proteomes" id="UP000321461">
    <property type="component" value="Unassembled WGS sequence"/>
</dbReference>
<evidence type="ECO:0000313" key="27">
    <source>
        <dbReference type="Proteomes" id="UP000321461"/>
    </source>
</evidence>
<dbReference type="EMBL" id="JAAGYI010000027">
    <property type="protein sequence ID" value="NEM87100.1"/>
    <property type="molecule type" value="Genomic_DNA"/>
</dbReference>